<evidence type="ECO:0000313" key="3">
    <source>
        <dbReference type="Proteomes" id="UP000077349"/>
    </source>
</evidence>
<dbReference type="EMBL" id="LVHD01000003">
    <property type="protein sequence ID" value="OAG78492.1"/>
    <property type="molecule type" value="Genomic_DNA"/>
</dbReference>
<proteinExistence type="predicted"/>
<dbReference type="AlphaFoldDB" id="A0A087PXF3"/>
<evidence type="ECO:0000256" key="1">
    <source>
        <dbReference type="SAM" id="MobiDB-lite"/>
    </source>
</evidence>
<gene>
    <name evidence="2" type="ORF">Amal_00505</name>
</gene>
<reference evidence="2 3" key="1">
    <citation type="submission" date="2016-03" db="EMBL/GenBank/DDBJ databases">
        <title>Draft genome sequence of Acetobacter malorum CECT 7742, a strain isolated from strawberry vinegar.</title>
        <authorList>
            <person name="Sainz F."/>
            <person name="Mas A."/>
            <person name="Torija M.J."/>
        </authorList>
    </citation>
    <scope>NUCLEOTIDE SEQUENCE [LARGE SCALE GENOMIC DNA]</scope>
    <source>
        <strain evidence="2 3">CECT 7742</strain>
    </source>
</reference>
<name>A0A087PXF3_9PROT</name>
<sequence length="95" mass="10534">MKTHNATSTPAASACQPDAVRGEPAQQVSISLWSARLAFLEIFAVMDRLNERISRIECDEIRAELEVRYHNISHLHDELTVAVGFTPSSSVGQVR</sequence>
<accession>A0A087PXF3</accession>
<dbReference type="PROSITE" id="PS51257">
    <property type="entry name" value="PROKAR_LIPOPROTEIN"/>
    <property type="match status" value="1"/>
</dbReference>
<feature type="compositionally biased region" description="Polar residues" evidence="1">
    <location>
        <begin position="1"/>
        <end position="11"/>
    </location>
</feature>
<evidence type="ECO:0000313" key="2">
    <source>
        <dbReference type="EMBL" id="OAG78492.1"/>
    </source>
</evidence>
<feature type="region of interest" description="Disordered" evidence="1">
    <location>
        <begin position="1"/>
        <end position="21"/>
    </location>
</feature>
<organism evidence="2 3">
    <name type="scientific">Acetobacter malorum</name>
    <dbReference type="NCBI Taxonomy" id="178901"/>
    <lineage>
        <taxon>Bacteria</taxon>
        <taxon>Pseudomonadati</taxon>
        <taxon>Pseudomonadota</taxon>
        <taxon>Alphaproteobacteria</taxon>
        <taxon>Acetobacterales</taxon>
        <taxon>Acetobacteraceae</taxon>
        <taxon>Acetobacter</taxon>
    </lineage>
</organism>
<protein>
    <submittedName>
        <fullName evidence="2">Uncharacterized protein</fullName>
    </submittedName>
</protein>
<dbReference type="PATRIC" id="fig|178901.10.peg.487"/>
<comment type="caution">
    <text evidence="2">The sequence shown here is derived from an EMBL/GenBank/DDBJ whole genome shotgun (WGS) entry which is preliminary data.</text>
</comment>
<dbReference type="Proteomes" id="UP000077349">
    <property type="component" value="Unassembled WGS sequence"/>
</dbReference>